<comment type="caution">
    <text evidence="1">The sequence shown here is derived from an EMBL/GenBank/DDBJ whole genome shotgun (WGS) entry which is preliminary data.</text>
</comment>
<dbReference type="PANTHER" id="PTHR33026">
    <property type="entry name" value="OS06G0360600 PROTEIN"/>
    <property type="match status" value="1"/>
</dbReference>
<accession>A0A1E5UZ04</accession>
<keyword evidence="2" id="KW-1185">Reference proteome</keyword>
<dbReference type="OrthoDB" id="10597180at2759"/>
<proteinExistence type="predicted"/>
<organism evidence="1 2">
    <name type="scientific">Dichanthelium oligosanthes</name>
    <dbReference type="NCBI Taxonomy" id="888268"/>
    <lineage>
        <taxon>Eukaryota</taxon>
        <taxon>Viridiplantae</taxon>
        <taxon>Streptophyta</taxon>
        <taxon>Embryophyta</taxon>
        <taxon>Tracheophyta</taxon>
        <taxon>Spermatophyta</taxon>
        <taxon>Magnoliopsida</taxon>
        <taxon>Liliopsida</taxon>
        <taxon>Poales</taxon>
        <taxon>Poaceae</taxon>
        <taxon>PACMAD clade</taxon>
        <taxon>Panicoideae</taxon>
        <taxon>Panicodae</taxon>
        <taxon>Paniceae</taxon>
        <taxon>Dichantheliinae</taxon>
        <taxon>Dichanthelium</taxon>
    </lineage>
</organism>
<dbReference type="EMBL" id="LWDX02057895">
    <property type="protein sequence ID" value="OEL18058.1"/>
    <property type="molecule type" value="Genomic_DNA"/>
</dbReference>
<sequence>MWVDPGLAMLGQLKTAGLTGIKVLWTFFERRIQPLKARERTLFQYSGVGDPMRVSPEELEPAEMRSRVCTMIKNKLTTDEEADLNCHEAS</sequence>
<evidence type="ECO:0000313" key="2">
    <source>
        <dbReference type="Proteomes" id="UP000095767"/>
    </source>
</evidence>
<name>A0A1E5UZ04_9POAL</name>
<protein>
    <submittedName>
        <fullName evidence="1">Uncharacterized protein</fullName>
    </submittedName>
</protein>
<gene>
    <name evidence="1" type="ORF">BAE44_0020923</name>
</gene>
<evidence type="ECO:0000313" key="1">
    <source>
        <dbReference type="EMBL" id="OEL18058.1"/>
    </source>
</evidence>
<dbReference type="AlphaFoldDB" id="A0A1E5UZ04"/>
<dbReference type="Proteomes" id="UP000095767">
    <property type="component" value="Unassembled WGS sequence"/>
</dbReference>
<reference evidence="1 2" key="1">
    <citation type="submission" date="2016-09" db="EMBL/GenBank/DDBJ databases">
        <title>The draft genome of Dichanthelium oligosanthes: A C3 panicoid grass species.</title>
        <authorList>
            <person name="Studer A.J."/>
            <person name="Schnable J.C."/>
            <person name="Brutnell T.P."/>
        </authorList>
    </citation>
    <scope>NUCLEOTIDE SEQUENCE [LARGE SCALE GENOMIC DNA]</scope>
    <source>
        <strain evidence="2">cv. Kellogg 1175</strain>
        <tissue evidence="1">Leaf</tissue>
    </source>
</reference>
<dbReference type="PANTHER" id="PTHR33026:SF7">
    <property type="entry name" value="OS03G0100275 PROTEIN"/>
    <property type="match status" value="1"/>
</dbReference>